<accession>A0ACC0YKT9</accession>
<gene>
    <name evidence="1" type="ORF">Pint_23037</name>
</gene>
<dbReference type="EMBL" id="CM047741">
    <property type="protein sequence ID" value="KAJ0038940.1"/>
    <property type="molecule type" value="Genomic_DNA"/>
</dbReference>
<comment type="caution">
    <text evidence="1">The sequence shown here is derived from an EMBL/GenBank/DDBJ whole genome shotgun (WGS) entry which is preliminary data.</text>
</comment>
<evidence type="ECO:0000313" key="1">
    <source>
        <dbReference type="EMBL" id="KAJ0038940.1"/>
    </source>
</evidence>
<sequence>MLSSPIKLGSRRLFLALHSVILASYYIVQTWIIRDYPFCRADEKDANAWKTEKPNINLMAIGYSGSFCVITSIRTSITMGIKEGKRDQSMFPCLSHLEWSLQLCPGGCIPGGITFILEATIGSWLYAVIWPGTREAYGG</sequence>
<organism evidence="1 2">
    <name type="scientific">Pistacia integerrima</name>
    <dbReference type="NCBI Taxonomy" id="434235"/>
    <lineage>
        <taxon>Eukaryota</taxon>
        <taxon>Viridiplantae</taxon>
        <taxon>Streptophyta</taxon>
        <taxon>Embryophyta</taxon>
        <taxon>Tracheophyta</taxon>
        <taxon>Spermatophyta</taxon>
        <taxon>Magnoliopsida</taxon>
        <taxon>eudicotyledons</taxon>
        <taxon>Gunneridae</taxon>
        <taxon>Pentapetalae</taxon>
        <taxon>rosids</taxon>
        <taxon>malvids</taxon>
        <taxon>Sapindales</taxon>
        <taxon>Anacardiaceae</taxon>
        <taxon>Pistacia</taxon>
    </lineage>
</organism>
<name>A0ACC0YKT9_9ROSI</name>
<reference evidence="2" key="1">
    <citation type="journal article" date="2023" name="G3 (Bethesda)">
        <title>Genome assembly and association tests identify interacting loci associated with vigor, precocity, and sex in interspecific pistachio rootstocks.</title>
        <authorList>
            <person name="Palmer W."/>
            <person name="Jacygrad E."/>
            <person name="Sagayaradj S."/>
            <person name="Cavanaugh K."/>
            <person name="Han R."/>
            <person name="Bertier L."/>
            <person name="Beede B."/>
            <person name="Kafkas S."/>
            <person name="Golino D."/>
            <person name="Preece J."/>
            <person name="Michelmore R."/>
        </authorList>
    </citation>
    <scope>NUCLEOTIDE SEQUENCE [LARGE SCALE GENOMIC DNA]</scope>
</reference>
<evidence type="ECO:0000313" key="2">
    <source>
        <dbReference type="Proteomes" id="UP001163603"/>
    </source>
</evidence>
<proteinExistence type="predicted"/>
<protein>
    <submittedName>
        <fullName evidence="1">Uncharacterized protein</fullName>
    </submittedName>
</protein>
<keyword evidence="2" id="KW-1185">Reference proteome</keyword>
<dbReference type="Proteomes" id="UP001163603">
    <property type="component" value="Chromosome 6"/>
</dbReference>